<feature type="transmembrane region" description="Helical" evidence="6">
    <location>
        <begin position="237"/>
        <end position="255"/>
    </location>
</feature>
<dbReference type="OrthoDB" id="7158585at2"/>
<feature type="transmembrane region" description="Helical" evidence="6">
    <location>
        <begin position="88"/>
        <end position="108"/>
    </location>
</feature>
<feature type="transmembrane region" description="Helical" evidence="6">
    <location>
        <begin position="115"/>
        <end position="131"/>
    </location>
</feature>
<evidence type="ECO:0000256" key="4">
    <source>
        <dbReference type="ARBA" id="ARBA00022989"/>
    </source>
</evidence>
<organism evidence="8 9">
    <name type="scientific">Pyruvatibacter mobilis</name>
    <dbReference type="NCBI Taxonomy" id="1712261"/>
    <lineage>
        <taxon>Bacteria</taxon>
        <taxon>Pseudomonadati</taxon>
        <taxon>Pseudomonadota</taxon>
        <taxon>Alphaproteobacteria</taxon>
        <taxon>Hyphomicrobiales</taxon>
        <taxon>Parvibaculaceae</taxon>
        <taxon>Pyruvatibacter</taxon>
    </lineage>
</organism>
<comment type="caution">
    <text evidence="8">The sequence shown here is derived from an EMBL/GenBank/DDBJ whole genome shotgun (WGS) entry which is preliminary data.</text>
</comment>
<feature type="transmembrane region" description="Helical" evidence="6">
    <location>
        <begin position="7"/>
        <end position="27"/>
    </location>
</feature>
<evidence type="ECO:0000256" key="2">
    <source>
        <dbReference type="ARBA" id="ARBA00007362"/>
    </source>
</evidence>
<sequence>MTTPHLAFMVLINLIWGFALVAGKGSLEHFPPFLFMALRFGIVALVLLPVLTIHWGRMREVILIALCAGPIGFGFFFAGLAVAEASVVAIATQMGVPISTIFSVMFLGERVRWRRWLGITLAFLGVMVISFDPRVFGYIEGLIFVLCSAIVGSFGTILQRQIKGVGTFELQAWVATVAFPCSLAATFLFEAGDPVALMESADWLEWGGVVYVAFASSLVGHAGIYWLLQRYEVSQTAPYTLLAPLFTVTFGVWLLGDMLTWRMVLGGVITLVGVLIISMREKDFTERLPRGA</sequence>
<dbReference type="GO" id="GO:0016020">
    <property type="term" value="C:membrane"/>
    <property type="evidence" value="ECO:0007669"/>
    <property type="project" value="UniProtKB-SubCell"/>
</dbReference>
<protein>
    <submittedName>
        <fullName evidence="8">EamA family transporter</fullName>
    </submittedName>
</protein>
<feature type="transmembrane region" description="Helical" evidence="6">
    <location>
        <begin position="170"/>
        <end position="189"/>
    </location>
</feature>
<name>A0A845QFZ7_9HYPH</name>
<feature type="transmembrane region" description="Helical" evidence="6">
    <location>
        <begin position="209"/>
        <end position="228"/>
    </location>
</feature>
<evidence type="ECO:0000256" key="3">
    <source>
        <dbReference type="ARBA" id="ARBA00022692"/>
    </source>
</evidence>
<feature type="transmembrane region" description="Helical" evidence="6">
    <location>
        <begin position="261"/>
        <end position="279"/>
    </location>
</feature>
<dbReference type="RefSeq" id="WP_160588947.1">
    <property type="nucleotide sequence ID" value="NZ_BMHN01000001.1"/>
</dbReference>
<dbReference type="Pfam" id="PF00892">
    <property type="entry name" value="EamA"/>
    <property type="match status" value="2"/>
</dbReference>
<dbReference type="InterPro" id="IPR050638">
    <property type="entry name" value="AA-Vitamin_Transporters"/>
</dbReference>
<feature type="transmembrane region" description="Helical" evidence="6">
    <location>
        <begin position="61"/>
        <end position="82"/>
    </location>
</feature>
<evidence type="ECO:0000259" key="7">
    <source>
        <dbReference type="Pfam" id="PF00892"/>
    </source>
</evidence>
<feature type="transmembrane region" description="Helical" evidence="6">
    <location>
        <begin position="33"/>
        <end position="54"/>
    </location>
</feature>
<evidence type="ECO:0000313" key="8">
    <source>
        <dbReference type="EMBL" id="NBG96950.1"/>
    </source>
</evidence>
<keyword evidence="9" id="KW-1185">Reference proteome</keyword>
<dbReference type="EMBL" id="WXYQ01000013">
    <property type="protein sequence ID" value="NBG96950.1"/>
    <property type="molecule type" value="Genomic_DNA"/>
</dbReference>
<keyword evidence="3 6" id="KW-0812">Transmembrane</keyword>
<dbReference type="InterPro" id="IPR000620">
    <property type="entry name" value="EamA_dom"/>
</dbReference>
<feature type="domain" description="EamA" evidence="7">
    <location>
        <begin position="7"/>
        <end position="130"/>
    </location>
</feature>
<evidence type="ECO:0000313" key="9">
    <source>
        <dbReference type="Proteomes" id="UP000470384"/>
    </source>
</evidence>
<keyword evidence="5 6" id="KW-0472">Membrane</keyword>
<dbReference type="InterPro" id="IPR037185">
    <property type="entry name" value="EmrE-like"/>
</dbReference>
<feature type="transmembrane region" description="Helical" evidence="6">
    <location>
        <begin position="137"/>
        <end position="158"/>
    </location>
</feature>
<gene>
    <name evidence="8" type="ORF">GTQ45_14525</name>
</gene>
<comment type="subcellular location">
    <subcellularLocation>
        <location evidence="1">Membrane</location>
        <topology evidence="1">Multi-pass membrane protein</topology>
    </subcellularLocation>
</comment>
<dbReference type="Proteomes" id="UP000470384">
    <property type="component" value="Unassembled WGS sequence"/>
</dbReference>
<proteinExistence type="inferred from homology"/>
<evidence type="ECO:0000256" key="5">
    <source>
        <dbReference type="ARBA" id="ARBA00023136"/>
    </source>
</evidence>
<evidence type="ECO:0000256" key="6">
    <source>
        <dbReference type="SAM" id="Phobius"/>
    </source>
</evidence>
<evidence type="ECO:0000256" key="1">
    <source>
        <dbReference type="ARBA" id="ARBA00004141"/>
    </source>
</evidence>
<dbReference type="PANTHER" id="PTHR32322">
    <property type="entry name" value="INNER MEMBRANE TRANSPORTER"/>
    <property type="match status" value="1"/>
</dbReference>
<dbReference type="PANTHER" id="PTHR32322:SF2">
    <property type="entry name" value="EAMA DOMAIN-CONTAINING PROTEIN"/>
    <property type="match status" value="1"/>
</dbReference>
<feature type="domain" description="EamA" evidence="7">
    <location>
        <begin position="141"/>
        <end position="279"/>
    </location>
</feature>
<comment type="similarity">
    <text evidence="2">Belongs to the EamA transporter family.</text>
</comment>
<accession>A0A845QFZ7</accession>
<dbReference type="AlphaFoldDB" id="A0A845QFZ7"/>
<dbReference type="SUPFAM" id="SSF103481">
    <property type="entry name" value="Multidrug resistance efflux transporter EmrE"/>
    <property type="match status" value="2"/>
</dbReference>
<dbReference type="Gene3D" id="1.10.3730.20">
    <property type="match status" value="1"/>
</dbReference>
<dbReference type="GeneID" id="300654004"/>
<reference evidence="8 9" key="1">
    <citation type="journal article" date="2016" name="Int. J. Syst. Evol. Microbiol.">
        <title>Pyruvatibacter mobilis gen. nov., sp. nov., a marine bacterium from the culture broth of Picochlorum sp. 122.</title>
        <authorList>
            <person name="Wang G."/>
            <person name="Tang M."/>
            <person name="Wu H."/>
            <person name="Dai S."/>
            <person name="Li T."/>
            <person name="Chen C."/>
            <person name="He H."/>
            <person name="Fan J."/>
            <person name="Xiang W."/>
            <person name="Li X."/>
        </authorList>
    </citation>
    <scope>NUCLEOTIDE SEQUENCE [LARGE SCALE GENOMIC DNA]</scope>
    <source>
        <strain evidence="8 9">GYP-11</strain>
    </source>
</reference>
<keyword evidence="4 6" id="KW-1133">Transmembrane helix</keyword>